<dbReference type="RefSeq" id="XP_009526319.1">
    <property type="nucleotide sequence ID" value="XM_009528024.1"/>
</dbReference>
<reference evidence="1 2" key="1">
    <citation type="journal article" date="2006" name="Science">
        <title>Phytophthora genome sequences uncover evolutionary origins and mechanisms of pathogenesis.</title>
        <authorList>
            <person name="Tyler B.M."/>
            <person name="Tripathy S."/>
            <person name="Zhang X."/>
            <person name="Dehal P."/>
            <person name="Jiang R.H."/>
            <person name="Aerts A."/>
            <person name="Arredondo F.D."/>
            <person name="Baxter L."/>
            <person name="Bensasson D."/>
            <person name="Beynon J.L."/>
            <person name="Chapman J."/>
            <person name="Damasceno C.M."/>
            <person name="Dorrance A.E."/>
            <person name="Dou D."/>
            <person name="Dickerman A.W."/>
            <person name="Dubchak I.L."/>
            <person name="Garbelotto M."/>
            <person name="Gijzen M."/>
            <person name="Gordon S.G."/>
            <person name="Govers F."/>
            <person name="Grunwald N.J."/>
            <person name="Huang W."/>
            <person name="Ivors K.L."/>
            <person name="Jones R.W."/>
            <person name="Kamoun S."/>
            <person name="Krampis K."/>
            <person name="Lamour K.H."/>
            <person name="Lee M.K."/>
            <person name="McDonald W.H."/>
            <person name="Medina M."/>
            <person name="Meijer H.J."/>
            <person name="Nordberg E.K."/>
            <person name="Maclean D.J."/>
            <person name="Ospina-Giraldo M.D."/>
            <person name="Morris P.F."/>
            <person name="Phuntumart V."/>
            <person name="Putnam N.H."/>
            <person name="Rash S."/>
            <person name="Rose J.K."/>
            <person name="Sakihama Y."/>
            <person name="Salamov A.A."/>
            <person name="Savidor A."/>
            <person name="Scheuring C.F."/>
            <person name="Smith B.M."/>
            <person name="Sobral B.W."/>
            <person name="Terry A."/>
            <person name="Torto-Alalibo T.A."/>
            <person name="Win J."/>
            <person name="Xu Z."/>
            <person name="Zhang H."/>
            <person name="Grigoriev I.V."/>
            <person name="Rokhsar D.S."/>
            <person name="Boore J.L."/>
        </authorList>
    </citation>
    <scope>NUCLEOTIDE SEQUENCE [LARGE SCALE GENOMIC DNA]</scope>
    <source>
        <strain evidence="1 2">P6497</strain>
    </source>
</reference>
<gene>
    <name evidence="1" type="ORF">PHYSODRAFT_331265</name>
</gene>
<dbReference type="Proteomes" id="UP000002640">
    <property type="component" value="Unassembled WGS sequence"/>
</dbReference>
<evidence type="ECO:0000313" key="1">
    <source>
        <dbReference type="EMBL" id="EGZ17261.1"/>
    </source>
</evidence>
<sequence>MPRKASSESRRAQVAEALALVPDRGPSPSAINSSQGRRYPWPVTSAMLANMALENASLPALLSACLYVLLTGGHCDVTAYKYACTVMLSIILSLAAPS</sequence>
<dbReference type="InParanoid" id="G4ZIL7"/>
<accession>G4ZIL7</accession>
<dbReference type="GeneID" id="20646255"/>
<protein>
    <submittedName>
        <fullName evidence="1">Uncharacterized protein</fullName>
    </submittedName>
</protein>
<dbReference type="AlphaFoldDB" id="G4ZIL7"/>
<proteinExistence type="predicted"/>
<keyword evidence="2" id="KW-1185">Reference proteome</keyword>
<dbReference type="EMBL" id="JH159154">
    <property type="protein sequence ID" value="EGZ17261.1"/>
    <property type="molecule type" value="Genomic_DNA"/>
</dbReference>
<evidence type="ECO:0000313" key="2">
    <source>
        <dbReference type="Proteomes" id="UP000002640"/>
    </source>
</evidence>
<name>G4ZIL7_PHYSP</name>
<organism evidence="1 2">
    <name type="scientific">Phytophthora sojae (strain P6497)</name>
    <name type="common">Soybean stem and root rot agent</name>
    <name type="synonym">Phytophthora megasperma f. sp. glycines</name>
    <dbReference type="NCBI Taxonomy" id="1094619"/>
    <lineage>
        <taxon>Eukaryota</taxon>
        <taxon>Sar</taxon>
        <taxon>Stramenopiles</taxon>
        <taxon>Oomycota</taxon>
        <taxon>Peronosporomycetes</taxon>
        <taxon>Peronosporales</taxon>
        <taxon>Peronosporaceae</taxon>
        <taxon>Phytophthora</taxon>
    </lineage>
</organism>
<dbReference type="KEGG" id="psoj:PHYSODRAFT_331265"/>